<comment type="caution">
    <text evidence="2">The sequence shown here is derived from an EMBL/GenBank/DDBJ whole genome shotgun (WGS) entry which is preliminary data.</text>
</comment>
<proteinExistence type="predicted"/>
<dbReference type="EMBL" id="LAZR01027288">
    <property type="protein sequence ID" value="KKL66182.1"/>
    <property type="molecule type" value="Genomic_DNA"/>
</dbReference>
<sequence>MKRPDISRASQRAAILNYLQSNGSITTIYAREVLGIMSPAARVLELREQGHRIVTHWTKTTDNAGTKHREAKYVLFGNVIKKAQTTSDQTNGKGIAI</sequence>
<protein>
    <recommendedName>
        <fullName evidence="1">Winged helix-turn-helix domain-containing protein</fullName>
    </recommendedName>
</protein>
<evidence type="ECO:0000313" key="2">
    <source>
        <dbReference type="EMBL" id="KKL66182.1"/>
    </source>
</evidence>
<reference evidence="2" key="1">
    <citation type="journal article" date="2015" name="Nature">
        <title>Complex archaea that bridge the gap between prokaryotes and eukaryotes.</title>
        <authorList>
            <person name="Spang A."/>
            <person name="Saw J.H."/>
            <person name="Jorgensen S.L."/>
            <person name="Zaremba-Niedzwiedzka K."/>
            <person name="Martijn J."/>
            <person name="Lind A.E."/>
            <person name="van Eijk R."/>
            <person name="Schleper C."/>
            <person name="Guy L."/>
            <person name="Ettema T.J."/>
        </authorList>
    </citation>
    <scope>NUCLEOTIDE SEQUENCE</scope>
</reference>
<gene>
    <name evidence="2" type="ORF">LCGC14_2147550</name>
</gene>
<dbReference type="AlphaFoldDB" id="A0A0F9GSS5"/>
<name>A0A0F9GSS5_9ZZZZ</name>
<evidence type="ECO:0000259" key="1">
    <source>
        <dbReference type="Pfam" id="PF14090"/>
    </source>
</evidence>
<organism evidence="2">
    <name type="scientific">marine sediment metagenome</name>
    <dbReference type="NCBI Taxonomy" id="412755"/>
    <lineage>
        <taxon>unclassified sequences</taxon>
        <taxon>metagenomes</taxon>
        <taxon>ecological metagenomes</taxon>
    </lineage>
</organism>
<dbReference type="InterPro" id="IPR055245">
    <property type="entry name" value="HTH_proteobacteria"/>
</dbReference>
<dbReference type="Pfam" id="PF14090">
    <property type="entry name" value="HTH_39"/>
    <property type="match status" value="1"/>
</dbReference>
<accession>A0A0F9GSS5</accession>
<feature type="domain" description="Winged helix-turn-helix" evidence="1">
    <location>
        <begin position="10"/>
        <end position="75"/>
    </location>
</feature>